<gene>
    <name evidence="8" type="ORF">LOTGIDRAFT_232922</name>
</gene>
<dbReference type="CTD" id="20249092"/>
<dbReference type="CDD" id="cd00462">
    <property type="entry name" value="PTH"/>
    <property type="match status" value="1"/>
</dbReference>
<dbReference type="OMA" id="HDELQVP"/>
<dbReference type="InterPro" id="IPR001328">
    <property type="entry name" value="Pept_tRNA_hydro"/>
</dbReference>
<dbReference type="STRING" id="225164.V4AHE6"/>
<keyword evidence="9" id="KW-1185">Reference proteome</keyword>
<name>V4AHE6_LOTGI</name>
<dbReference type="OrthoDB" id="1711136at2759"/>
<evidence type="ECO:0000256" key="1">
    <source>
        <dbReference type="ARBA" id="ARBA00013260"/>
    </source>
</evidence>
<dbReference type="PROSITE" id="PS01195">
    <property type="entry name" value="PEPT_TRNA_HYDROL_1"/>
    <property type="match status" value="1"/>
</dbReference>
<dbReference type="RefSeq" id="XP_009056503.1">
    <property type="nucleotide sequence ID" value="XM_009058255.1"/>
</dbReference>
<dbReference type="HOGENOM" id="CLU_062456_2_2_1"/>
<dbReference type="GO" id="GO:0000049">
    <property type="term" value="F:tRNA binding"/>
    <property type="evidence" value="ECO:0007669"/>
    <property type="project" value="UniProtKB-KW"/>
</dbReference>
<organism evidence="8 9">
    <name type="scientific">Lottia gigantea</name>
    <name type="common">Giant owl limpet</name>
    <dbReference type="NCBI Taxonomy" id="225164"/>
    <lineage>
        <taxon>Eukaryota</taxon>
        <taxon>Metazoa</taxon>
        <taxon>Spiralia</taxon>
        <taxon>Lophotrochozoa</taxon>
        <taxon>Mollusca</taxon>
        <taxon>Gastropoda</taxon>
        <taxon>Patellogastropoda</taxon>
        <taxon>Lottioidea</taxon>
        <taxon>Lottiidae</taxon>
        <taxon>Lottia</taxon>
    </lineage>
</organism>
<dbReference type="EC" id="3.1.1.29" evidence="1 6"/>
<comment type="similarity">
    <text evidence="5 7">Belongs to the PTH family.</text>
</comment>
<dbReference type="InterPro" id="IPR018171">
    <property type="entry name" value="Pept_tRNA_hydro_CS"/>
</dbReference>
<evidence type="ECO:0000256" key="7">
    <source>
        <dbReference type="RuleBase" id="RU004320"/>
    </source>
</evidence>
<dbReference type="GeneID" id="20249092"/>
<reference evidence="8 9" key="1">
    <citation type="journal article" date="2013" name="Nature">
        <title>Insights into bilaterian evolution from three spiralian genomes.</title>
        <authorList>
            <person name="Simakov O."/>
            <person name="Marletaz F."/>
            <person name="Cho S.J."/>
            <person name="Edsinger-Gonzales E."/>
            <person name="Havlak P."/>
            <person name="Hellsten U."/>
            <person name="Kuo D.H."/>
            <person name="Larsson T."/>
            <person name="Lv J."/>
            <person name="Arendt D."/>
            <person name="Savage R."/>
            <person name="Osoegawa K."/>
            <person name="de Jong P."/>
            <person name="Grimwood J."/>
            <person name="Chapman J.A."/>
            <person name="Shapiro H."/>
            <person name="Aerts A."/>
            <person name="Otillar R.P."/>
            <person name="Terry A.Y."/>
            <person name="Boore J.L."/>
            <person name="Grigoriev I.V."/>
            <person name="Lindberg D.R."/>
            <person name="Seaver E.C."/>
            <person name="Weisblat D.A."/>
            <person name="Putnam N.H."/>
            <person name="Rokhsar D.S."/>
        </authorList>
    </citation>
    <scope>NUCLEOTIDE SEQUENCE [LARGE SCALE GENOMIC DNA]</scope>
</reference>
<evidence type="ECO:0000313" key="8">
    <source>
        <dbReference type="EMBL" id="ESO92816.1"/>
    </source>
</evidence>
<dbReference type="AlphaFoldDB" id="V4AHE6"/>
<dbReference type="Gene3D" id="3.40.50.1470">
    <property type="entry name" value="Peptidyl-tRNA hydrolase"/>
    <property type="match status" value="1"/>
</dbReference>
<comment type="catalytic activity">
    <reaction evidence="6">
        <text>an N-acyl-L-alpha-aminoacyl-tRNA + H2O = an N-acyl-L-amino acid + a tRNA + H(+)</text>
        <dbReference type="Rhea" id="RHEA:54448"/>
        <dbReference type="Rhea" id="RHEA-COMP:10123"/>
        <dbReference type="Rhea" id="RHEA-COMP:13883"/>
        <dbReference type="ChEBI" id="CHEBI:15377"/>
        <dbReference type="ChEBI" id="CHEBI:15378"/>
        <dbReference type="ChEBI" id="CHEBI:59874"/>
        <dbReference type="ChEBI" id="CHEBI:78442"/>
        <dbReference type="ChEBI" id="CHEBI:138191"/>
        <dbReference type="EC" id="3.1.1.29"/>
    </reaction>
</comment>
<dbReference type="PANTHER" id="PTHR17224">
    <property type="entry name" value="PEPTIDYL-TRNA HYDROLASE"/>
    <property type="match status" value="1"/>
</dbReference>
<dbReference type="GO" id="GO:0004045">
    <property type="term" value="F:peptidyl-tRNA hydrolase activity"/>
    <property type="evidence" value="ECO:0007669"/>
    <property type="project" value="UniProtKB-EC"/>
</dbReference>
<accession>V4AHE6</accession>
<dbReference type="Proteomes" id="UP000030746">
    <property type="component" value="Unassembled WGS sequence"/>
</dbReference>
<dbReference type="PANTHER" id="PTHR17224:SF1">
    <property type="entry name" value="PEPTIDYL-TRNA HYDROLASE"/>
    <property type="match status" value="1"/>
</dbReference>
<evidence type="ECO:0000256" key="4">
    <source>
        <dbReference type="ARBA" id="ARBA00022884"/>
    </source>
</evidence>
<evidence type="ECO:0000256" key="6">
    <source>
        <dbReference type="RuleBase" id="RU000673"/>
    </source>
</evidence>
<keyword evidence="2" id="KW-0820">tRNA-binding</keyword>
<keyword evidence="4" id="KW-0694">RNA-binding</keyword>
<dbReference type="PROSITE" id="PS01196">
    <property type="entry name" value="PEPT_TRNA_HYDROL_2"/>
    <property type="match status" value="1"/>
</dbReference>
<proteinExistence type="inferred from homology"/>
<dbReference type="SUPFAM" id="SSF53178">
    <property type="entry name" value="Peptidyl-tRNA hydrolase-like"/>
    <property type="match status" value="1"/>
</dbReference>
<dbReference type="KEGG" id="lgi:LOTGIDRAFT_232922"/>
<dbReference type="InterPro" id="IPR036416">
    <property type="entry name" value="Pept_tRNA_hydro_sf"/>
</dbReference>
<evidence type="ECO:0000256" key="5">
    <source>
        <dbReference type="ARBA" id="ARBA00038063"/>
    </source>
</evidence>
<dbReference type="EMBL" id="KB202014">
    <property type="protein sequence ID" value="ESO92816.1"/>
    <property type="molecule type" value="Genomic_DNA"/>
</dbReference>
<sequence length="227" mass="25746">MSRSRFGFLVSLLFRDQKMCRTSTSMAQKTTQMNKNKFLIVGLGNYDYPGTRHNIGMIFVDWLADHLNIKWTSERKLCKGYVTSCKLQDDVELILLKPKVPMNINGQSVSMTVSEFGIPVENIFIIQDELDKSLGKYAIKSSGSSRGHNGVKSVMDSLQTDEFTRIKFGIGRPDSRDSNIIARYVLSEFTPAEQQKVFQLLPTAVEYLEKQLQKASGFELELGKRIT</sequence>
<keyword evidence="3 6" id="KW-0378">Hydrolase</keyword>
<evidence type="ECO:0000256" key="3">
    <source>
        <dbReference type="ARBA" id="ARBA00022801"/>
    </source>
</evidence>
<dbReference type="Pfam" id="PF01195">
    <property type="entry name" value="Pept_tRNA_hydro"/>
    <property type="match status" value="1"/>
</dbReference>
<dbReference type="NCBIfam" id="TIGR00447">
    <property type="entry name" value="pth"/>
    <property type="match status" value="1"/>
</dbReference>
<protein>
    <recommendedName>
        <fullName evidence="1 6">Peptidyl-tRNA hydrolase</fullName>
        <ecNumber evidence="1 6">3.1.1.29</ecNumber>
    </recommendedName>
</protein>
<evidence type="ECO:0000313" key="9">
    <source>
        <dbReference type="Proteomes" id="UP000030746"/>
    </source>
</evidence>
<evidence type="ECO:0000256" key="2">
    <source>
        <dbReference type="ARBA" id="ARBA00022555"/>
    </source>
</evidence>